<dbReference type="PANTHER" id="PTHR37299:SF1">
    <property type="entry name" value="STAGE 0 SPORULATION PROTEIN A HOMOLOG"/>
    <property type="match status" value="1"/>
</dbReference>
<accession>R4KS16</accession>
<feature type="domain" description="Response regulatory" evidence="4">
    <location>
        <begin position="5"/>
        <end position="119"/>
    </location>
</feature>
<dbReference type="AlphaFoldDB" id="R4KS16"/>
<reference evidence="6 7" key="1">
    <citation type="submission" date="2012-01" db="EMBL/GenBank/DDBJ databases">
        <title>Complete sequence of Desulfotomaculum gibsoniae DSM 7213.</title>
        <authorList>
            <consortium name="US DOE Joint Genome Institute"/>
            <person name="Lucas S."/>
            <person name="Han J."/>
            <person name="Lapidus A."/>
            <person name="Cheng J.-F."/>
            <person name="Goodwin L."/>
            <person name="Pitluck S."/>
            <person name="Peters L."/>
            <person name="Ovchinnikova G."/>
            <person name="Teshima H."/>
            <person name="Detter J.C."/>
            <person name="Han C."/>
            <person name="Tapia R."/>
            <person name="Land M."/>
            <person name="Hauser L."/>
            <person name="Kyrpides N."/>
            <person name="Ivanova N."/>
            <person name="Pagani I."/>
            <person name="Parshina S."/>
            <person name="Plugge C."/>
            <person name="Muyzer G."/>
            <person name="Kuever J."/>
            <person name="Ivanova A."/>
            <person name="Nazina T."/>
            <person name="Klenk H.-P."/>
            <person name="Brambilla E."/>
            <person name="Spring S."/>
            <person name="Stams A.F."/>
            <person name="Woyke T."/>
        </authorList>
    </citation>
    <scope>NUCLEOTIDE SEQUENCE [LARGE SCALE GENOMIC DNA]</scope>
    <source>
        <strain evidence="6 7">DSM 7213</strain>
    </source>
</reference>
<dbReference type="EMBL" id="CP003273">
    <property type="protein sequence ID" value="AGL02396.1"/>
    <property type="molecule type" value="Genomic_DNA"/>
</dbReference>
<evidence type="ECO:0000256" key="2">
    <source>
        <dbReference type="ARBA" id="ARBA00024867"/>
    </source>
</evidence>
<dbReference type="GO" id="GO:0003677">
    <property type="term" value="F:DNA binding"/>
    <property type="evidence" value="ECO:0007669"/>
    <property type="project" value="InterPro"/>
</dbReference>
<dbReference type="HOGENOM" id="CLU_000445_14_1_9"/>
<dbReference type="STRING" id="767817.Desgi_3011"/>
<dbReference type="OrthoDB" id="9809318at2"/>
<dbReference type="InterPro" id="IPR001789">
    <property type="entry name" value="Sig_transdc_resp-reg_receiver"/>
</dbReference>
<evidence type="ECO:0000256" key="3">
    <source>
        <dbReference type="PROSITE-ProRule" id="PRU00169"/>
    </source>
</evidence>
<proteinExistence type="predicted"/>
<evidence type="ECO:0000259" key="4">
    <source>
        <dbReference type="PROSITE" id="PS50110"/>
    </source>
</evidence>
<evidence type="ECO:0000313" key="6">
    <source>
        <dbReference type="EMBL" id="AGL02396.1"/>
    </source>
</evidence>
<dbReference type="PROSITE" id="PS50110">
    <property type="entry name" value="RESPONSE_REGULATORY"/>
    <property type="match status" value="1"/>
</dbReference>
<dbReference type="Gene3D" id="2.40.50.1020">
    <property type="entry name" value="LytTr DNA-binding domain"/>
    <property type="match status" value="1"/>
</dbReference>
<keyword evidence="7" id="KW-1185">Reference proteome</keyword>
<dbReference type="InterPro" id="IPR046947">
    <property type="entry name" value="LytR-like"/>
</dbReference>
<feature type="domain" description="HTH LytTR-type" evidence="5">
    <location>
        <begin position="141"/>
        <end position="246"/>
    </location>
</feature>
<gene>
    <name evidence="6" type="ORF">Desgi_3011</name>
</gene>
<feature type="modified residue" description="4-aspartylphosphate" evidence="3">
    <location>
        <position position="56"/>
    </location>
</feature>
<dbReference type="Gene3D" id="3.40.50.2300">
    <property type="match status" value="1"/>
</dbReference>
<keyword evidence="3" id="KW-0597">Phosphoprotein</keyword>
<dbReference type="Proteomes" id="UP000013520">
    <property type="component" value="Chromosome"/>
</dbReference>
<dbReference type="PROSITE" id="PS50930">
    <property type="entry name" value="HTH_LYTTR"/>
    <property type="match status" value="1"/>
</dbReference>
<dbReference type="SUPFAM" id="SSF52172">
    <property type="entry name" value="CheY-like"/>
    <property type="match status" value="1"/>
</dbReference>
<dbReference type="Pfam" id="PF04397">
    <property type="entry name" value="LytTR"/>
    <property type="match status" value="1"/>
</dbReference>
<protein>
    <recommendedName>
        <fullName evidence="1">Stage 0 sporulation protein A homolog</fullName>
    </recommendedName>
</protein>
<dbReference type="eggNOG" id="COG3279">
    <property type="taxonomic scope" value="Bacteria"/>
</dbReference>
<comment type="function">
    <text evidence="2">May play the central regulatory role in sporulation. It may be an element of the effector pathway responsible for the activation of sporulation genes in response to nutritional stress. Spo0A may act in concert with spo0H (a sigma factor) to control the expression of some genes that are critical to the sporulation process.</text>
</comment>
<sequence>MIPVKAIAADDEPGVLLLLKSILCELDDIQLVGTAKNAADTLRLVKDRNPDLALLDIELPDMKGIKLAEKIQEMKPDLYIIFITAHKEYSLEAYRVYAYDYILKPIDKERVKNTIHRIQKTLGASERLLTKLASRLQTTKLAINLGYERVFLNLNDICYLEKHGRQTILHCVNGNHTARDTLRNFEQQLGTGFFRSHKSYIINIEQIERVVNLPGSSYYEVKFKKSNGKALLTRNRVHALMNLLES</sequence>
<dbReference type="KEGG" id="dgi:Desgi_3011"/>
<evidence type="ECO:0000313" key="7">
    <source>
        <dbReference type="Proteomes" id="UP000013520"/>
    </source>
</evidence>
<dbReference type="PANTHER" id="PTHR37299">
    <property type="entry name" value="TRANSCRIPTIONAL REGULATOR-RELATED"/>
    <property type="match status" value="1"/>
</dbReference>
<dbReference type="RefSeq" id="WP_006520743.1">
    <property type="nucleotide sequence ID" value="NC_021184.1"/>
</dbReference>
<dbReference type="Pfam" id="PF00072">
    <property type="entry name" value="Response_reg"/>
    <property type="match status" value="1"/>
</dbReference>
<name>R4KS16_9FIRM</name>
<dbReference type="GO" id="GO:0000156">
    <property type="term" value="F:phosphorelay response regulator activity"/>
    <property type="evidence" value="ECO:0007669"/>
    <property type="project" value="InterPro"/>
</dbReference>
<dbReference type="SMART" id="SM00850">
    <property type="entry name" value="LytTR"/>
    <property type="match status" value="1"/>
</dbReference>
<dbReference type="SMART" id="SM00448">
    <property type="entry name" value="REC"/>
    <property type="match status" value="1"/>
</dbReference>
<evidence type="ECO:0000256" key="1">
    <source>
        <dbReference type="ARBA" id="ARBA00018672"/>
    </source>
</evidence>
<dbReference type="InterPro" id="IPR007492">
    <property type="entry name" value="LytTR_DNA-bd_dom"/>
</dbReference>
<dbReference type="InterPro" id="IPR011006">
    <property type="entry name" value="CheY-like_superfamily"/>
</dbReference>
<organism evidence="6 7">
    <name type="scientific">Desulfoscipio gibsoniae DSM 7213</name>
    <dbReference type="NCBI Taxonomy" id="767817"/>
    <lineage>
        <taxon>Bacteria</taxon>
        <taxon>Bacillati</taxon>
        <taxon>Bacillota</taxon>
        <taxon>Clostridia</taxon>
        <taxon>Eubacteriales</taxon>
        <taxon>Desulfallaceae</taxon>
        <taxon>Desulfoscipio</taxon>
    </lineage>
</organism>
<evidence type="ECO:0000259" key="5">
    <source>
        <dbReference type="PROSITE" id="PS50930"/>
    </source>
</evidence>